<proteinExistence type="inferred from homology"/>
<evidence type="ECO:0000259" key="8">
    <source>
        <dbReference type="Pfam" id="PF07715"/>
    </source>
</evidence>
<dbReference type="NCBIfam" id="TIGR04057">
    <property type="entry name" value="SusC_RagA_signa"/>
    <property type="match status" value="1"/>
</dbReference>
<dbReference type="Gene3D" id="2.40.170.20">
    <property type="entry name" value="TonB-dependent receptor, beta-barrel domain"/>
    <property type="match status" value="1"/>
</dbReference>
<keyword evidence="10" id="KW-1185">Reference proteome</keyword>
<dbReference type="GO" id="GO:0009279">
    <property type="term" value="C:cell outer membrane"/>
    <property type="evidence" value="ECO:0007669"/>
    <property type="project" value="UniProtKB-SubCell"/>
</dbReference>
<dbReference type="OrthoDB" id="9768177at2"/>
<organism evidence="9 10">
    <name type="scientific">Kriegella aquimaris</name>
    <dbReference type="NCBI Taxonomy" id="192904"/>
    <lineage>
        <taxon>Bacteria</taxon>
        <taxon>Pseudomonadati</taxon>
        <taxon>Bacteroidota</taxon>
        <taxon>Flavobacteriia</taxon>
        <taxon>Flavobacteriales</taxon>
        <taxon>Flavobacteriaceae</taxon>
        <taxon>Kriegella</taxon>
    </lineage>
</organism>
<sequence>MKTKPNGNPLGYVKTSLLITMKIFIFFFSIISFGFSVEKGFSQNKKITFTEDAKLSIEEVLEVVKKQTDYNFIYRSDLFVGSPLVEIKKGTVKVGDLLDKCAMLTNFEFQFTANGAIFLKKNPKIVKKEIIQQLFTGTVTDKDGTPLPGANIVEKGTTNGVTADFDGNFAIDVSNENAILVISYIGFSTKEVQIGGQTNLRVILEESAAGLDEVVVVGYGSQSKKKITSAVSEVDMGGVQDMPNSTSGQVLQGRVSGVTISESNGSPGAAPSIRVRGISSINAGIEPLVVIDGFPVGNGIPQSLNPNDIEKITVLKDAASTSIYGARGTNGVILIQTLKAKESQSELTYNGSSGFQSVPNNWRPKTLNAQQYAQYNIERVQEINQRSGNSNPVPQIYQDALSNSQNSGTNWQDLLMRSALFQDHNLTFRGGNSKFKGVVSAGYLNQEGVLLNTDFSRLSLRANADATINDWLKVGTNMFVSYSDNNSIPEDGSRGVIMKAVTASPLQSPYDENGDLKPYIPADSPGYFAYTNPIFEAQALTNNRVERDINASVNLDMQILPGLHYKPQLYGRLLTREVNTFTPSSIGRFAIGNASNLSPGAPPFVNSGANQKSDITNWGIDNLLTYDTTIGNHSMSALLGYTAQKQSGELSAINATGFPSDNTLNFLEAADVFAAVTDLTNWSLAAYFARLSYDYKSKYLMEVNFRREGSSRFGYDNKYGNFPSASVGWRVSEEDFYPEDFFMNEFKLRSSYGVTGNSAIGDFDRFGTILSIPNLNNLNNNFNYVLNDNIQVGKSLTSLGASNLKWETSKQLDLGLSLGFLNDAITLNMSYFKKTTEDMLFNLSIPKASGFASTRTNIGEMVNQGVDLELGARVYSGDFSWNSNLNLSFIKNEVTYLPEEISQIISTWNITQVGLPVGSLRGYVIDGIFNTQEQLDDPNLFGWAGAKELGAYIYRDVDGDGSISGLDREHIGNPHPKVILGFNNVFKYKNLSLSILTTGAFGYQIIPQLNEVLYNEKGRWNVSTEFLNRWRSTDDPGNGLIPAIHYPGQHAASNLWLEDGDHIWIKNVSLGYQVPASALDNIFISSLRFNFGVQNLAKFTKYSGWNPQVSNFGNNPQRLGVDDFSYPINRTYTLGVNINF</sequence>
<dbReference type="InterPro" id="IPR023996">
    <property type="entry name" value="TonB-dep_OMP_SusC/RagA"/>
</dbReference>
<dbReference type="Proteomes" id="UP000199440">
    <property type="component" value="Unassembled WGS sequence"/>
</dbReference>
<evidence type="ECO:0000256" key="1">
    <source>
        <dbReference type="ARBA" id="ARBA00004571"/>
    </source>
</evidence>
<dbReference type="Gene3D" id="2.60.40.1120">
    <property type="entry name" value="Carboxypeptidase-like, regulatory domain"/>
    <property type="match status" value="1"/>
</dbReference>
<comment type="similarity">
    <text evidence="7">Belongs to the TonB-dependent receptor family.</text>
</comment>
<keyword evidence="4 7" id="KW-0812">Transmembrane</keyword>
<keyword evidence="2 7" id="KW-0813">Transport</keyword>
<evidence type="ECO:0000256" key="5">
    <source>
        <dbReference type="ARBA" id="ARBA00023136"/>
    </source>
</evidence>
<dbReference type="Gene3D" id="2.170.130.10">
    <property type="entry name" value="TonB-dependent receptor, plug domain"/>
    <property type="match status" value="1"/>
</dbReference>
<evidence type="ECO:0000256" key="4">
    <source>
        <dbReference type="ARBA" id="ARBA00022692"/>
    </source>
</evidence>
<evidence type="ECO:0000313" key="9">
    <source>
        <dbReference type="EMBL" id="SDM31060.1"/>
    </source>
</evidence>
<dbReference type="PROSITE" id="PS52016">
    <property type="entry name" value="TONB_DEPENDENT_REC_3"/>
    <property type="match status" value="1"/>
</dbReference>
<dbReference type="InterPro" id="IPR037066">
    <property type="entry name" value="Plug_dom_sf"/>
</dbReference>
<evidence type="ECO:0000256" key="2">
    <source>
        <dbReference type="ARBA" id="ARBA00022448"/>
    </source>
</evidence>
<protein>
    <submittedName>
        <fullName evidence="9">TonB-linked outer membrane protein, SusC/RagA family</fullName>
    </submittedName>
</protein>
<dbReference type="InterPro" id="IPR036942">
    <property type="entry name" value="Beta-barrel_TonB_sf"/>
</dbReference>
<evidence type="ECO:0000256" key="7">
    <source>
        <dbReference type="PROSITE-ProRule" id="PRU01360"/>
    </source>
</evidence>
<comment type="subcellular location">
    <subcellularLocation>
        <location evidence="1 7">Cell outer membrane</location>
        <topology evidence="1 7">Multi-pass membrane protein</topology>
    </subcellularLocation>
</comment>
<dbReference type="NCBIfam" id="TIGR04056">
    <property type="entry name" value="OMP_RagA_SusC"/>
    <property type="match status" value="1"/>
</dbReference>
<reference evidence="9 10" key="1">
    <citation type="submission" date="2016-10" db="EMBL/GenBank/DDBJ databases">
        <authorList>
            <person name="de Groot N.N."/>
        </authorList>
    </citation>
    <scope>NUCLEOTIDE SEQUENCE [LARGE SCALE GENOMIC DNA]</scope>
    <source>
        <strain evidence="9 10">DSM 19886</strain>
    </source>
</reference>
<evidence type="ECO:0000256" key="3">
    <source>
        <dbReference type="ARBA" id="ARBA00022452"/>
    </source>
</evidence>
<evidence type="ECO:0000313" key="10">
    <source>
        <dbReference type="Proteomes" id="UP000199440"/>
    </source>
</evidence>
<keyword evidence="6 7" id="KW-0998">Cell outer membrane</keyword>
<accession>A0A1G9S6X6</accession>
<dbReference type="InterPro" id="IPR012910">
    <property type="entry name" value="Plug_dom"/>
</dbReference>
<dbReference type="SUPFAM" id="SSF56935">
    <property type="entry name" value="Porins"/>
    <property type="match status" value="1"/>
</dbReference>
<dbReference type="SUPFAM" id="SSF49464">
    <property type="entry name" value="Carboxypeptidase regulatory domain-like"/>
    <property type="match status" value="1"/>
</dbReference>
<gene>
    <name evidence="9" type="ORF">SAMN04488514_107130</name>
</gene>
<dbReference type="AlphaFoldDB" id="A0A1G9S6X6"/>
<dbReference type="Pfam" id="PF07715">
    <property type="entry name" value="Plug"/>
    <property type="match status" value="1"/>
</dbReference>
<dbReference type="STRING" id="192904.SAMN04488514_107130"/>
<keyword evidence="5 7" id="KW-0472">Membrane</keyword>
<dbReference type="RefSeq" id="WP_089890878.1">
    <property type="nucleotide sequence ID" value="NZ_FNGV01000007.1"/>
</dbReference>
<dbReference type="EMBL" id="FNGV01000007">
    <property type="protein sequence ID" value="SDM31060.1"/>
    <property type="molecule type" value="Genomic_DNA"/>
</dbReference>
<dbReference type="Pfam" id="PF13715">
    <property type="entry name" value="CarbopepD_reg_2"/>
    <property type="match status" value="1"/>
</dbReference>
<evidence type="ECO:0000256" key="6">
    <source>
        <dbReference type="ARBA" id="ARBA00023237"/>
    </source>
</evidence>
<dbReference type="InterPro" id="IPR023997">
    <property type="entry name" value="TonB-dep_OMP_SusC/RagA_CS"/>
</dbReference>
<keyword evidence="3 7" id="KW-1134">Transmembrane beta strand</keyword>
<name>A0A1G9S6X6_9FLAO</name>
<dbReference type="InterPro" id="IPR039426">
    <property type="entry name" value="TonB-dep_rcpt-like"/>
</dbReference>
<feature type="domain" description="TonB-dependent receptor plug" evidence="8">
    <location>
        <begin position="224"/>
        <end position="332"/>
    </location>
</feature>
<dbReference type="InterPro" id="IPR008969">
    <property type="entry name" value="CarboxyPept-like_regulatory"/>
</dbReference>